<feature type="transmembrane region" description="Helical" evidence="2">
    <location>
        <begin position="89"/>
        <end position="110"/>
    </location>
</feature>
<comment type="caution">
    <text evidence="3">The sequence shown here is derived from an EMBL/GenBank/DDBJ whole genome shotgun (WGS) entry which is preliminary data.</text>
</comment>
<evidence type="ECO:0000256" key="2">
    <source>
        <dbReference type="SAM" id="Phobius"/>
    </source>
</evidence>
<sequence>MEPTESAVPGSRLRLRRMAVVWRAVRGTGRPAGRPGAKVRAVGQYTADGRTPGGRAAADGRGGAQPVTEHTSGLTGADADPERHLSWPALPAAVVAAAGFVLGAGFYRAFTGGHALFPSGTPAGRWPC</sequence>
<keyword evidence="2" id="KW-1133">Transmembrane helix</keyword>
<proteinExistence type="predicted"/>
<dbReference type="AlphaFoldDB" id="S4N176"/>
<organism evidence="3 4">
    <name type="scientific">Streptomyces afghaniensis 772</name>
    <dbReference type="NCBI Taxonomy" id="1283301"/>
    <lineage>
        <taxon>Bacteria</taxon>
        <taxon>Bacillati</taxon>
        <taxon>Actinomycetota</taxon>
        <taxon>Actinomycetes</taxon>
        <taxon>Kitasatosporales</taxon>
        <taxon>Streptomycetaceae</taxon>
        <taxon>Streptomyces</taxon>
    </lineage>
</organism>
<gene>
    <name evidence="3" type="ORF">STAFG_0501</name>
</gene>
<accession>S4N176</accession>
<protein>
    <submittedName>
        <fullName evidence="3">Uncharacterized protein</fullName>
    </submittedName>
</protein>
<keyword evidence="2" id="KW-0472">Membrane</keyword>
<name>S4N176_9ACTN</name>
<dbReference type="EMBL" id="AOPY01001257">
    <property type="protein sequence ID" value="EPJ42450.1"/>
    <property type="molecule type" value="Genomic_DNA"/>
</dbReference>
<dbReference type="Proteomes" id="UP000015001">
    <property type="component" value="Unassembled WGS sequence"/>
</dbReference>
<feature type="region of interest" description="Disordered" evidence="1">
    <location>
        <begin position="44"/>
        <end position="82"/>
    </location>
</feature>
<dbReference type="PATRIC" id="fig|1283301.3.peg.489"/>
<dbReference type="HOGENOM" id="CLU_1958262_0_0_11"/>
<evidence type="ECO:0000313" key="3">
    <source>
        <dbReference type="EMBL" id="EPJ42450.1"/>
    </source>
</evidence>
<reference evidence="3 4" key="1">
    <citation type="submission" date="2013-02" db="EMBL/GenBank/DDBJ databases">
        <title>Draft Genome Sequence of Streptomyces afghaniensis, Which Produces Compounds of the Julimycin B-Complex.</title>
        <authorList>
            <person name="Gruening B.A."/>
            <person name="Praeg A."/>
            <person name="Erxleben A."/>
            <person name="Guenther S."/>
            <person name="Fiedler H.-P."/>
            <person name="Goodfellow M."/>
            <person name="Mueller M."/>
        </authorList>
    </citation>
    <scope>NUCLEOTIDE SEQUENCE [LARGE SCALE GENOMIC DNA]</scope>
    <source>
        <strain evidence="3 4">772</strain>
    </source>
</reference>
<keyword evidence="4" id="KW-1185">Reference proteome</keyword>
<feature type="compositionally biased region" description="Low complexity" evidence="1">
    <location>
        <begin position="46"/>
        <end position="59"/>
    </location>
</feature>
<evidence type="ECO:0000256" key="1">
    <source>
        <dbReference type="SAM" id="MobiDB-lite"/>
    </source>
</evidence>
<keyword evidence="2" id="KW-0812">Transmembrane</keyword>
<evidence type="ECO:0000313" key="4">
    <source>
        <dbReference type="Proteomes" id="UP000015001"/>
    </source>
</evidence>